<comment type="caution">
    <text evidence="12">The sequence shown here is derived from an EMBL/GenBank/DDBJ whole genome shotgun (WGS) entry which is preliminary data.</text>
</comment>
<dbReference type="PANTHER" id="PTHR24421:SF10">
    <property type="entry name" value="NITRATE_NITRITE SENSOR PROTEIN NARQ"/>
    <property type="match status" value="1"/>
</dbReference>
<dbReference type="Pfam" id="PF07730">
    <property type="entry name" value="HisKA_3"/>
    <property type="match status" value="1"/>
</dbReference>
<reference evidence="12 13" key="1">
    <citation type="submission" date="2018-11" db="EMBL/GenBank/DDBJ databases">
        <title>Sequencing the genomes of 1000 actinobacteria strains.</title>
        <authorList>
            <person name="Klenk H.-P."/>
        </authorList>
    </citation>
    <scope>NUCLEOTIDE SEQUENCE [LARGE SCALE GENOMIC DNA]</scope>
    <source>
        <strain evidence="12 13">DSM 44780</strain>
    </source>
</reference>
<name>A0A8G1XBC5_9ACTN</name>
<dbReference type="GO" id="GO:0005524">
    <property type="term" value="F:ATP binding"/>
    <property type="evidence" value="ECO:0007669"/>
    <property type="project" value="UniProtKB-KW"/>
</dbReference>
<gene>
    <name evidence="12" type="ORF">EDD39_1714</name>
</gene>
<sequence length="377" mass="38845">MSTRRTAASTHRVAVSTRRVAATAAAALLLLVPAPFGPWPVWLPALTAAAVLALTALGGPAAVCWAAGLSLAADLGHVGENGPALLWMPVEYALLLVLTVRAVRWLPGRRAWWGGALGALAGPALPLRFALRQPHPLDASVAGLLIAAVPVAAAVGTGLYLRRQDERRTRAVDDARRAQRLAVAGDLHDYVAHELTGILLEVQAARLGGHDEAENARLLARLEAAGQRALVSMDHTLDALRAPDGAAPRRHALAELPALLGHFPTPPALHGLAGLPALPPAVEDAAYRAVLEALTNVRRHAPAADRVTVTLAHAPGSGLTATVTDGGPAHPHPRPGGGSGLDALRTRLAALGGELAAGPLDPAGPGWRVEARIPTGD</sequence>
<dbReference type="InterPro" id="IPR050482">
    <property type="entry name" value="Sensor_HK_TwoCompSys"/>
</dbReference>
<dbReference type="AlphaFoldDB" id="A0A8G1XBC5"/>
<evidence type="ECO:0000313" key="12">
    <source>
        <dbReference type="EMBL" id="ROR43549.1"/>
    </source>
</evidence>
<comment type="catalytic activity">
    <reaction evidence="1">
        <text>ATP + protein L-histidine = ADP + protein N-phospho-L-histidine.</text>
        <dbReference type="EC" id="2.7.13.3"/>
    </reaction>
</comment>
<dbReference type="PANTHER" id="PTHR24421">
    <property type="entry name" value="NITRATE/NITRITE SENSOR PROTEIN NARX-RELATED"/>
    <property type="match status" value="1"/>
</dbReference>
<evidence type="ECO:0000256" key="2">
    <source>
        <dbReference type="ARBA" id="ARBA00012438"/>
    </source>
</evidence>
<evidence type="ECO:0000256" key="7">
    <source>
        <dbReference type="ARBA" id="ARBA00022840"/>
    </source>
</evidence>
<keyword evidence="10" id="KW-1133">Transmembrane helix</keyword>
<keyword evidence="10" id="KW-0812">Transmembrane</keyword>
<proteinExistence type="predicted"/>
<keyword evidence="10" id="KW-0472">Membrane</keyword>
<keyword evidence="6 12" id="KW-0418">Kinase</keyword>
<feature type="region of interest" description="Disordered" evidence="9">
    <location>
        <begin position="318"/>
        <end position="342"/>
    </location>
</feature>
<feature type="domain" description="Signal transduction histidine kinase subgroup 3 dimerisation and phosphoacceptor" evidence="11">
    <location>
        <begin position="180"/>
        <end position="244"/>
    </location>
</feature>
<evidence type="ECO:0000256" key="5">
    <source>
        <dbReference type="ARBA" id="ARBA00022741"/>
    </source>
</evidence>
<evidence type="ECO:0000259" key="11">
    <source>
        <dbReference type="Pfam" id="PF07730"/>
    </source>
</evidence>
<dbReference type="InterPro" id="IPR036890">
    <property type="entry name" value="HATPase_C_sf"/>
</dbReference>
<keyword evidence="7" id="KW-0067">ATP-binding</keyword>
<dbReference type="CDD" id="cd16917">
    <property type="entry name" value="HATPase_UhpB-NarQ-NarX-like"/>
    <property type="match status" value="1"/>
</dbReference>
<keyword evidence="4" id="KW-0808">Transferase</keyword>
<evidence type="ECO:0000256" key="4">
    <source>
        <dbReference type="ARBA" id="ARBA00022679"/>
    </source>
</evidence>
<accession>A0A8G1XBC5</accession>
<dbReference type="GO" id="GO:0046983">
    <property type="term" value="F:protein dimerization activity"/>
    <property type="evidence" value="ECO:0007669"/>
    <property type="project" value="InterPro"/>
</dbReference>
<evidence type="ECO:0000313" key="13">
    <source>
        <dbReference type="Proteomes" id="UP000267408"/>
    </source>
</evidence>
<dbReference type="EC" id="2.7.13.3" evidence="2"/>
<dbReference type="Gene3D" id="3.30.565.10">
    <property type="entry name" value="Histidine kinase-like ATPase, C-terminal domain"/>
    <property type="match status" value="1"/>
</dbReference>
<dbReference type="GO" id="GO:0000155">
    <property type="term" value="F:phosphorelay sensor kinase activity"/>
    <property type="evidence" value="ECO:0007669"/>
    <property type="project" value="InterPro"/>
</dbReference>
<evidence type="ECO:0000256" key="1">
    <source>
        <dbReference type="ARBA" id="ARBA00000085"/>
    </source>
</evidence>
<organism evidence="12 13">
    <name type="scientific">Kitasatospora cineracea</name>
    <dbReference type="NCBI Taxonomy" id="88074"/>
    <lineage>
        <taxon>Bacteria</taxon>
        <taxon>Bacillati</taxon>
        <taxon>Actinomycetota</taxon>
        <taxon>Actinomycetes</taxon>
        <taxon>Kitasatosporales</taxon>
        <taxon>Streptomycetaceae</taxon>
        <taxon>Kitasatospora</taxon>
    </lineage>
</organism>
<dbReference type="SUPFAM" id="SSF55874">
    <property type="entry name" value="ATPase domain of HSP90 chaperone/DNA topoisomerase II/histidine kinase"/>
    <property type="match status" value="1"/>
</dbReference>
<keyword evidence="8" id="KW-0902">Two-component regulatory system</keyword>
<dbReference type="InterPro" id="IPR011712">
    <property type="entry name" value="Sig_transdc_His_kin_sub3_dim/P"/>
</dbReference>
<evidence type="ECO:0000256" key="9">
    <source>
        <dbReference type="SAM" id="MobiDB-lite"/>
    </source>
</evidence>
<evidence type="ECO:0000256" key="10">
    <source>
        <dbReference type="SAM" id="Phobius"/>
    </source>
</evidence>
<keyword evidence="5" id="KW-0547">Nucleotide-binding</keyword>
<protein>
    <recommendedName>
        <fullName evidence="2">histidine kinase</fullName>
        <ecNumber evidence="2">2.7.13.3</ecNumber>
    </recommendedName>
</protein>
<feature type="transmembrane region" description="Helical" evidence="10">
    <location>
        <begin position="110"/>
        <end position="129"/>
    </location>
</feature>
<dbReference type="Gene3D" id="1.20.5.1930">
    <property type="match status" value="1"/>
</dbReference>
<dbReference type="GO" id="GO:0016020">
    <property type="term" value="C:membrane"/>
    <property type="evidence" value="ECO:0007669"/>
    <property type="project" value="InterPro"/>
</dbReference>
<evidence type="ECO:0000256" key="8">
    <source>
        <dbReference type="ARBA" id="ARBA00023012"/>
    </source>
</evidence>
<feature type="transmembrane region" description="Helical" evidence="10">
    <location>
        <begin position="141"/>
        <end position="161"/>
    </location>
</feature>
<dbReference type="Proteomes" id="UP000267408">
    <property type="component" value="Unassembled WGS sequence"/>
</dbReference>
<dbReference type="EMBL" id="RJVJ01000001">
    <property type="protein sequence ID" value="ROR43549.1"/>
    <property type="molecule type" value="Genomic_DNA"/>
</dbReference>
<evidence type="ECO:0000256" key="3">
    <source>
        <dbReference type="ARBA" id="ARBA00022553"/>
    </source>
</evidence>
<keyword evidence="3" id="KW-0597">Phosphoprotein</keyword>
<evidence type="ECO:0000256" key="6">
    <source>
        <dbReference type="ARBA" id="ARBA00022777"/>
    </source>
</evidence>